<dbReference type="InterPro" id="IPR050346">
    <property type="entry name" value="FMO-like"/>
</dbReference>
<dbReference type="Pfam" id="PF13738">
    <property type="entry name" value="Pyr_redox_3"/>
    <property type="match status" value="1"/>
</dbReference>
<evidence type="ECO:0000313" key="5">
    <source>
        <dbReference type="Proteomes" id="UP000799438"/>
    </source>
</evidence>
<evidence type="ECO:0000256" key="2">
    <source>
        <dbReference type="ARBA" id="ARBA00022827"/>
    </source>
</evidence>
<dbReference type="Gene3D" id="3.50.50.60">
    <property type="entry name" value="FAD/NAD(P)-binding domain"/>
    <property type="match status" value="1"/>
</dbReference>
<keyword evidence="3" id="KW-0560">Oxidoreductase</keyword>
<sequence length="569" mass="63324">MDTTFDCLVIGAGWYGLAAAKTYIELHPDHNVQVLEAASSAGGTWAQHRLYPGLKSNNMLGTYEYSDFPMDTPTYGVKPGEHIPGQTIHRYLSNYAQHFGVYERIRFNTKVVSAEPTEDGGWSIATAHACTGESKGQLHTRKLIVATGLTSEAFLPEFKGHDLFGAPIFHSKDFLEHANTLEMARSVSVLGGAKSAWDAAYAYASSGVPVNLIIRKSGRGPVWMAPPYVTPLKKWLEKLVHTRLLTWFSPCIWGDEDGYGGIRGFLHGSWLGRKLVDAFWGVLGNDVISLVGFDKHPEMAKLKPWNDAFWVGSGLSILNFPTDFFEFVRNGQIRVHVADVERLSEKTIHLSNSEELKTDALLCATGWKSTPPIKFLPEGSDARLGMPHYSSSPDSLAQVADQGILTLFPRLKDQPVVPRSERPDAATGEVPNQPFRLFKFMVPAATINERNIAFAGMISTITTAMCAQAQGLWISAYLDGRLDRAPADEVEARHTTVIHSQFGKWRYPCGYGARLPDFVFDAVPYVDMLLRDVGLENHRKGNWVRDVFEPYGPEDYRELPAEWRGKHPL</sequence>
<keyword evidence="2" id="KW-0274">FAD</keyword>
<dbReference type="AlphaFoldDB" id="A0A6A6B8Y8"/>
<evidence type="ECO:0000313" key="4">
    <source>
        <dbReference type="EMBL" id="KAF2139765.1"/>
    </source>
</evidence>
<evidence type="ECO:0000256" key="1">
    <source>
        <dbReference type="ARBA" id="ARBA00022630"/>
    </source>
</evidence>
<keyword evidence="1" id="KW-0285">Flavoprotein</keyword>
<evidence type="ECO:0000256" key="3">
    <source>
        <dbReference type="ARBA" id="ARBA00023002"/>
    </source>
</evidence>
<dbReference type="OrthoDB" id="2915840at2759"/>
<dbReference type="SUPFAM" id="SSF51905">
    <property type="entry name" value="FAD/NAD(P)-binding domain"/>
    <property type="match status" value="2"/>
</dbReference>
<dbReference type="PANTHER" id="PTHR23023">
    <property type="entry name" value="DIMETHYLANILINE MONOOXYGENASE"/>
    <property type="match status" value="1"/>
</dbReference>
<organism evidence="4 5">
    <name type="scientific">Aplosporella prunicola CBS 121167</name>
    <dbReference type="NCBI Taxonomy" id="1176127"/>
    <lineage>
        <taxon>Eukaryota</taxon>
        <taxon>Fungi</taxon>
        <taxon>Dikarya</taxon>
        <taxon>Ascomycota</taxon>
        <taxon>Pezizomycotina</taxon>
        <taxon>Dothideomycetes</taxon>
        <taxon>Dothideomycetes incertae sedis</taxon>
        <taxon>Botryosphaeriales</taxon>
        <taxon>Aplosporellaceae</taxon>
        <taxon>Aplosporella</taxon>
    </lineage>
</organism>
<name>A0A6A6B8Y8_9PEZI</name>
<dbReference type="Proteomes" id="UP000799438">
    <property type="component" value="Unassembled WGS sequence"/>
</dbReference>
<protein>
    <submittedName>
        <fullName evidence="4">Uncharacterized protein</fullName>
    </submittedName>
</protein>
<dbReference type="GO" id="GO:0016491">
    <property type="term" value="F:oxidoreductase activity"/>
    <property type="evidence" value="ECO:0007669"/>
    <property type="project" value="UniProtKB-KW"/>
</dbReference>
<proteinExistence type="predicted"/>
<dbReference type="PROSITE" id="PS50276">
    <property type="entry name" value="PANCREATIC_HORMONE_2"/>
    <property type="match status" value="1"/>
</dbReference>
<dbReference type="FunFam" id="3.50.50.60:FF:000258">
    <property type="entry name" value="Flavin-binding monooxygenase-like protein (AFU_orthologue AFUA_6G01900)"/>
    <property type="match status" value="1"/>
</dbReference>
<keyword evidence="5" id="KW-1185">Reference proteome</keyword>
<reference evidence="4" key="1">
    <citation type="journal article" date="2020" name="Stud. Mycol.">
        <title>101 Dothideomycetes genomes: a test case for predicting lifestyles and emergence of pathogens.</title>
        <authorList>
            <person name="Haridas S."/>
            <person name="Albert R."/>
            <person name="Binder M."/>
            <person name="Bloem J."/>
            <person name="Labutti K."/>
            <person name="Salamov A."/>
            <person name="Andreopoulos B."/>
            <person name="Baker S."/>
            <person name="Barry K."/>
            <person name="Bills G."/>
            <person name="Bluhm B."/>
            <person name="Cannon C."/>
            <person name="Castanera R."/>
            <person name="Culley D."/>
            <person name="Daum C."/>
            <person name="Ezra D."/>
            <person name="Gonzalez J."/>
            <person name="Henrissat B."/>
            <person name="Kuo A."/>
            <person name="Liang C."/>
            <person name="Lipzen A."/>
            <person name="Lutzoni F."/>
            <person name="Magnuson J."/>
            <person name="Mondo S."/>
            <person name="Nolan M."/>
            <person name="Ohm R."/>
            <person name="Pangilinan J."/>
            <person name="Park H.-J."/>
            <person name="Ramirez L."/>
            <person name="Alfaro M."/>
            <person name="Sun H."/>
            <person name="Tritt A."/>
            <person name="Yoshinaga Y."/>
            <person name="Zwiers L.-H."/>
            <person name="Turgeon B."/>
            <person name="Goodwin S."/>
            <person name="Spatafora J."/>
            <person name="Crous P."/>
            <person name="Grigoriev I."/>
        </authorList>
    </citation>
    <scope>NUCLEOTIDE SEQUENCE</scope>
    <source>
        <strain evidence="4">CBS 121167</strain>
    </source>
</reference>
<dbReference type="RefSeq" id="XP_033395478.1">
    <property type="nucleotide sequence ID" value="XM_033544315.1"/>
</dbReference>
<dbReference type="InterPro" id="IPR036188">
    <property type="entry name" value="FAD/NAD-bd_sf"/>
</dbReference>
<dbReference type="EMBL" id="ML995492">
    <property type="protein sequence ID" value="KAF2139765.1"/>
    <property type="molecule type" value="Genomic_DNA"/>
</dbReference>
<accession>A0A6A6B8Y8</accession>
<dbReference type="GeneID" id="54301811"/>
<gene>
    <name evidence="4" type="ORF">K452DRAFT_320359</name>
</gene>